<organism evidence="5 6">
    <name type="scientific">Abiotrophia defectiva</name>
    <name type="common">Streptococcus defectivus</name>
    <dbReference type="NCBI Taxonomy" id="46125"/>
    <lineage>
        <taxon>Bacteria</taxon>
        <taxon>Bacillati</taxon>
        <taxon>Bacillota</taxon>
        <taxon>Bacilli</taxon>
        <taxon>Lactobacillales</taxon>
        <taxon>Aerococcaceae</taxon>
        <taxon>Abiotrophia</taxon>
    </lineage>
</organism>
<feature type="domain" description="Solute-binding protein family 5" evidence="4">
    <location>
        <begin position="4"/>
        <end position="183"/>
    </location>
</feature>
<proteinExistence type="inferred from homology"/>
<dbReference type="AlphaFoldDB" id="A0A929MNN2"/>
<dbReference type="InterPro" id="IPR039424">
    <property type="entry name" value="SBP_5"/>
</dbReference>
<dbReference type="Gene3D" id="3.10.105.10">
    <property type="entry name" value="Dipeptide-binding Protein, Domain 3"/>
    <property type="match status" value="1"/>
</dbReference>
<accession>A0A929MNN2</accession>
<name>A0A929MNN2_ABIDE</name>
<evidence type="ECO:0000256" key="1">
    <source>
        <dbReference type="ARBA" id="ARBA00005695"/>
    </source>
</evidence>
<dbReference type="GO" id="GO:0015833">
    <property type="term" value="P:peptide transport"/>
    <property type="evidence" value="ECO:0007669"/>
    <property type="project" value="TreeGrafter"/>
</dbReference>
<comment type="caution">
    <text evidence="5">The sequence shown here is derived from an EMBL/GenBank/DDBJ whole genome shotgun (WGS) entry which is preliminary data.</text>
</comment>
<dbReference type="PANTHER" id="PTHR30290:SF9">
    <property type="entry name" value="OLIGOPEPTIDE-BINDING PROTEIN APPA"/>
    <property type="match status" value="1"/>
</dbReference>
<reference evidence="5" key="1">
    <citation type="submission" date="2020-04" db="EMBL/GenBank/DDBJ databases">
        <title>Deep metagenomics examines the oral microbiome during advanced dental caries in children, revealing novel taxa and co-occurrences with host molecules.</title>
        <authorList>
            <person name="Baker J.L."/>
            <person name="Morton J.T."/>
            <person name="Dinis M."/>
            <person name="Alvarez R."/>
            <person name="Tran N.C."/>
            <person name="Knight R."/>
            <person name="Edlund A."/>
        </authorList>
    </citation>
    <scope>NUCLEOTIDE SEQUENCE</scope>
    <source>
        <strain evidence="5">JCVI_23_bin.16</strain>
    </source>
</reference>
<keyword evidence="2" id="KW-0813">Transport</keyword>
<dbReference type="Proteomes" id="UP000757900">
    <property type="component" value="Unassembled WGS sequence"/>
</dbReference>
<dbReference type="SUPFAM" id="SSF53850">
    <property type="entry name" value="Periplasmic binding protein-like II"/>
    <property type="match status" value="1"/>
</dbReference>
<evidence type="ECO:0000259" key="4">
    <source>
        <dbReference type="Pfam" id="PF00496"/>
    </source>
</evidence>
<keyword evidence="3" id="KW-0732">Signal</keyword>
<comment type="similarity">
    <text evidence="1">Belongs to the bacterial solute-binding protein 5 family.</text>
</comment>
<dbReference type="InterPro" id="IPR000914">
    <property type="entry name" value="SBP_5_dom"/>
</dbReference>
<dbReference type="PANTHER" id="PTHR30290">
    <property type="entry name" value="PERIPLASMIC BINDING COMPONENT OF ABC TRANSPORTER"/>
    <property type="match status" value="1"/>
</dbReference>
<dbReference type="GO" id="GO:1904680">
    <property type="term" value="F:peptide transmembrane transporter activity"/>
    <property type="evidence" value="ECO:0007669"/>
    <property type="project" value="TreeGrafter"/>
</dbReference>
<gene>
    <name evidence="5" type="ORF">HXK00_03550</name>
</gene>
<evidence type="ECO:0000256" key="3">
    <source>
        <dbReference type="ARBA" id="ARBA00022729"/>
    </source>
</evidence>
<dbReference type="EMBL" id="JABZFV010000054">
    <property type="protein sequence ID" value="MBF0934706.1"/>
    <property type="molecule type" value="Genomic_DNA"/>
</dbReference>
<feature type="non-terminal residue" evidence="5">
    <location>
        <position position="1"/>
    </location>
</feature>
<protein>
    <submittedName>
        <fullName evidence="5">Oligopeptide ABC transporter substrate-binding protein</fullName>
    </submittedName>
</protein>
<evidence type="ECO:0000313" key="5">
    <source>
        <dbReference type="EMBL" id="MBF0934706.1"/>
    </source>
</evidence>
<evidence type="ECO:0000313" key="6">
    <source>
        <dbReference type="Proteomes" id="UP000757900"/>
    </source>
</evidence>
<evidence type="ECO:0000256" key="2">
    <source>
        <dbReference type="ARBA" id="ARBA00022448"/>
    </source>
</evidence>
<dbReference type="Pfam" id="PF00496">
    <property type="entry name" value="SBP_bac_5"/>
    <property type="match status" value="1"/>
</dbReference>
<sequence>ENTIQYLGFHLGKWNADKHEVEVDESKIVNNKSLRQAMGYAVDNGAIGQRFYEGLRWQANSPIPPTFKDIADSSREGYTYQPEKAKQILADAGFVDKDGDGFVEDPKGNQFSLKYLAMSGTDVAEPIAQYYVDAWKQVGINVELYEGRLHEFNSFYDLLGTDADIDVFSAAMGFGGDPNPDFMFGRNVQFNYMRYASDQNDSLLKDIRSDASFDADYRKEAFKKWQDFIMDEVPMVPTLNRYQLTSFNNRIKHYDATPGVDFDWNQVELTADSPIKE</sequence>